<dbReference type="PANTHER" id="PTHR46468">
    <property type="entry name" value="SENTRIN-SPECIFIC PROTEASE 8"/>
    <property type="match status" value="1"/>
</dbReference>
<feature type="domain" description="Ubiquitin-like protease family profile" evidence="5">
    <location>
        <begin position="401"/>
        <end position="555"/>
    </location>
</feature>
<dbReference type="SUPFAM" id="SSF54001">
    <property type="entry name" value="Cysteine proteinases"/>
    <property type="match status" value="1"/>
</dbReference>
<keyword evidence="2" id="KW-0645">Protease</keyword>
<evidence type="ECO:0000256" key="4">
    <source>
        <dbReference type="ARBA" id="ARBA00022807"/>
    </source>
</evidence>
<evidence type="ECO:0000256" key="1">
    <source>
        <dbReference type="ARBA" id="ARBA00005234"/>
    </source>
</evidence>
<evidence type="ECO:0000256" key="3">
    <source>
        <dbReference type="ARBA" id="ARBA00022801"/>
    </source>
</evidence>
<evidence type="ECO:0000259" key="5">
    <source>
        <dbReference type="PROSITE" id="PS50600"/>
    </source>
</evidence>
<dbReference type="InterPro" id="IPR038765">
    <property type="entry name" value="Papain-like_cys_pep_sf"/>
</dbReference>
<comment type="caution">
    <text evidence="6">The sequence shown here is derived from an EMBL/GenBank/DDBJ whole genome shotgun (WGS) entry which is preliminary data.</text>
</comment>
<dbReference type="EMBL" id="VEPZ02001594">
    <property type="protein sequence ID" value="KAE8666629.1"/>
    <property type="molecule type" value="Genomic_DNA"/>
</dbReference>
<dbReference type="InterPro" id="IPR003653">
    <property type="entry name" value="Peptidase_C48_C"/>
</dbReference>
<sequence>MEQFDIKQCIAKYGDYSFPLGVSTAAAVWGVQNKGKSVVKVCRSKNWKALASKYGLNHKVTYAEVEEDIKSGSYRRDELKARVLLYLVRIFLCPTGNTSTNKDNIKLICDEGLKGEFNWAEYVHSRLIESIITFQKGSQRYLKECIAILEVALFDYWSGCDNVPAYERHGVARIRAWGKEEVVRVMMKLKVDRPRKLEMVIFKDVEETKKAEEVEEEMVGGMDDSKRDYKTHERHKMKVEGKIDVLVKKVEVLSGEVNLLTGGKIDGVVKEVVEIRSELSGVKEVVHKNLDEWGKLKGEIKEMKSYVEKKYDGLRKFEEENMEKEEKMEEMMRKDVTNIYTPESVIDADLDSEYPAPQKKKQKVVKADIPIGIEPVEAAICDYLWNSGLESGYTVISMGNQYAQVSDVATLKPMEWVGGVVIDLLAWPVCYDSKKSGLMIGYIPYHLAQQALDNVDVVGIASFWGAMLPNYMKFTNCEKIMITINYNNSHWYLLVLDMVKRVGIVYDSLFKSEAEACGSIGKVLLQRFKFVEHKMTKQLNGYDCGIYVMMWMESIGSSGATGDFVVGEWDRMPQSKSTKREDDKSCHATQE</sequence>
<dbReference type="AlphaFoldDB" id="A0A6A2Y3C9"/>
<proteinExistence type="inferred from homology"/>
<evidence type="ECO:0000313" key="7">
    <source>
        <dbReference type="Proteomes" id="UP000436088"/>
    </source>
</evidence>
<dbReference type="InterPro" id="IPR044613">
    <property type="entry name" value="Nep1/2-like"/>
</dbReference>
<evidence type="ECO:0000256" key="2">
    <source>
        <dbReference type="ARBA" id="ARBA00022670"/>
    </source>
</evidence>
<keyword evidence="7" id="KW-1185">Reference proteome</keyword>
<dbReference type="PANTHER" id="PTHR46468:SF1">
    <property type="entry name" value="SENTRIN-SPECIFIC PROTEASE 8"/>
    <property type="match status" value="1"/>
</dbReference>
<keyword evidence="4" id="KW-0788">Thiol protease</keyword>
<name>A0A6A2Y3C9_HIBSY</name>
<protein>
    <recommendedName>
        <fullName evidence="5">Ubiquitin-like protease family profile domain-containing protein</fullName>
    </recommendedName>
</protein>
<evidence type="ECO:0000313" key="6">
    <source>
        <dbReference type="EMBL" id="KAE8666629.1"/>
    </source>
</evidence>
<comment type="similarity">
    <text evidence="1">Belongs to the peptidase C48 family.</text>
</comment>
<dbReference type="Pfam" id="PF02902">
    <property type="entry name" value="Peptidase_C48"/>
    <property type="match status" value="1"/>
</dbReference>
<reference evidence="6" key="1">
    <citation type="submission" date="2019-09" db="EMBL/GenBank/DDBJ databases">
        <title>Draft genome information of white flower Hibiscus syriacus.</title>
        <authorList>
            <person name="Kim Y.-M."/>
        </authorList>
    </citation>
    <scope>NUCLEOTIDE SEQUENCE [LARGE SCALE GENOMIC DNA]</scope>
    <source>
        <strain evidence="6">YM2019G1</strain>
    </source>
</reference>
<dbReference type="GO" id="GO:0006508">
    <property type="term" value="P:proteolysis"/>
    <property type="evidence" value="ECO:0007669"/>
    <property type="project" value="UniProtKB-KW"/>
</dbReference>
<dbReference type="Gene3D" id="3.40.395.10">
    <property type="entry name" value="Adenoviral Proteinase, Chain A"/>
    <property type="match status" value="1"/>
</dbReference>
<keyword evidence="3" id="KW-0378">Hydrolase</keyword>
<accession>A0A6A2Y3C9</accession>
<dbReference type="GO" id="GO:0008234">
    <property type="term" value="F:cysteine-type peptidase activity"/>
    <property type="evidence" value="ECO:0007669"/>
    <property type="project" value="UniProtKB-KW"/>
</dbReference>
<dbReference type="GO" id="GO:0019784">
    <property type="term" value="F:deNEDDylase activity"/>
    <property type="evidence" value="ECO:0007669"/>
    <property type="project" value="InterPro"/>
</dbReference>
<dbReference type="GO" id="GO:0000338">
    <property type="term" value="P:protein deneddylation"/>
    <property type="evidence" value="ECO:0007669"/>
    <property type="project" value="TreeGrafter"/>
</dbReference>
<dbReference type="PROSITE" id="PS50600">
    <property type="entry name" value="ULP_PROTEASE"/>
    <property type="match status" value="1"/>
</dbReference>
<gene>
    <name evidence="6" type="ORF">F3Y22_tig00112495pilonHSYRG00033</name>
</gene>
<dbReference type="Proteomes" id="UP000436088">
    <property type="component" value="Unassembled WGS sequence"/>
</dbReference>
<organism evidence="6 7">
    <name type="scientific">Hibiscus syriacus</name>
    <name type="common">Rose of Sharon</name>
    <dbReference type="NCBI Taxonomy" id="106335"/>
    <lineage>
        <taxon>Eukaryota</taxon>
        <taxon>Viridiplantae</taxon>
        <taxon>Streptophyta</taxon>
        <taxon>Embryophyta</taxon>
        <taxon>Tracheophyta</taxon>
        <taxon>Spermatophyta</taxon>
        <taxon>Magnoliopsida</taxon>
        <taxon>eudicotyledons</taxon>
        <taxon>Gunneridae</taxon>
        <taxon>Pentapetalae</taxon>
        <taxon>rosids</taxon>
        <taxon>malvids</taxon>
        <taxon>Malvales</taxon>
        <taxon>Malvaceae</taxon>
        <taxon>Malvoideae</taxon>
        <taxon>Hibiscus</taxon>
    </lineage>
</organism>